<proteinExistence type="predicted"/>
<gene>
    <name evidence="1" type="ORF">MRATA1EN22A_LOCUS2939</name>
</gene>
<accession>A0AC59Y8K7</accession>
<name>A0AC59Y8K7_RANTA</name>
<protein>
    <submittedName>
        <fullName evidence="1">Uncharacterized protein</fullName>
    </submittedName>
</protein>
<evidence type="ECO:0000313" key="1">
    <source>
        <dbReference type="EMBL" id="CAM9469111.1"/>
    </source>
</evidence>
<reference evidence="1" key="2">
    <citation type="submission" date="2025-03" db="EMBL/GenBank/DDBJ databases">
        <authorList>
            <consortium name="ELIXIR-Norway"/>
            <consortium name="Elixir Norway"/>
        </authorList>
    </citation>
    <scope>NUCLEOTIDE SEQUENCE</scope>
</reference>
<dbReference type="EMBL" id="OX596095">
    <property type="protein sequence ID" value="CAM9469111.1"/>
    <property type="molecule type" value="Genomic_DNA"/>
</dbReference>
<reference evidence="1" key="1">
    <citation type="submission" date="2023-05" db="EMBL/GenBank/DDBJ databases">
        <authorList>
            <consortium name="ELIXIR-Norway"/>
        </authorList>
    </citation>
    <scope>NUCLEOTIDE SEQUENCE</scope>
</reference>
<organism evidence="1 2">
    <name type="scientific">Rangifer tarandus platyrhynchus</name>
    <name type="common">Svalbard reindeer</name>
    <dbReference type="NCBI Taxonomy" id="3082113"/>
    <lineage>
        <taxon>Eukaryota</taxon>
        <taxon>Metazoa</taxon>
        <taxon>Chordata</taxon>
        <taxon>Craniata</taxon>
        <taxon>Vertebrata</taxon>
        <taxon>Euteleostomi</taxon>
        <taxon>Mammalia</taxon>
        <taxon>Eutheria</taxon>
        <taxon>Laurasiatheria</taxon>
        <taxon>Artiodactyla</taxon>
        <taxon>Ruminantia</taxon>
        <taxon>Pecora</taxon>
        <taxon>Cervidae</taxon>
        <taxon>Odocoileinae</taxon>
        <taxon>Rangifer</taxon>
    </lineage>
</organism>
<sequence>MLGTLDFVFAVVFRALARLALGILDFESSKVLGSRAVESGCPRTPVCGSRLREGVRPRCSPVAALPGRIRALPTPTAILVALRAGLAAVDEGAFLIPYFLMLIFCGIPLFLVELSFSQFASQGCLGVWRISPMFKGEARMGCALRQDGGDKYMGMYYCVVVCIASCCSSCWNPPDRVSALDDPNLTESLQPPAQLGNVSQALNLSLQRASPSEDYWRLYVLKLSDGIGNFGEVQVHLLSCLLVSWVVVFLCLTPGVRDSVIISVTNCATSVYAGFIIFSILGFMANHLGEDVSHVADQGPGLTLMAYPEALTLLPVAPLWSLLFFFTLILMGLGTQIYFENIQMMLGSPPPRFFQIFWHFISPTIIFFILIFLVVQYQPITYNQYRYPSEAEAIGFLMALSSVIYTPFYALFHLCRTDGDTLLQHLKNSTRPSRDWGPALLEHRTGRYAPTIPPSPKDGPELQQLHPDKAQTPTGGSNDSSHLQDTQM</sequence>
<evidence type="ECO:0000313" key="2">
    <source>
        <dbReference type="Proteomes" id="UP001162501"/>
    </source>
</evidence>
<dbReference type="Proteomes" id="UP001162501">
    <property type="component" value="Chromosome 11"/>
</dbReference>